<keyword evidence="1" id="KW-0175">Coiled coil</keyword>
<evidence type="ECO:0000256" key="1">
    <source>
        <dbReference type="SAM" id="Coils"/>
    </source>
</evidence>
<dbReference type="AlphaFoldDB" id="A0A3P7KVL6"/>
<proteinExistence type="predicted"/>
<sequence>MCNSRTNAAIKALRVQRERGDAFYGNGNSRDQLLDPFYYEAYTTVKEKVASRENTIAEQEETINTLKCSEKMKRLYRYVKSREELTKKSKELDLNNYRRMFLKRRIKTANAALRALLERETSNIDEILKKDAEIAELYKEICHLRGELSEDVVFDHMNSEEDEKLQLPCSTKGEVEETEQMNAAESDSDDDIVVLEDVGAQKTF</sequence>
<dbReference type="OrthoDB" id="5830834at2759"/>
<evidence type="ECO:0000313" key="4">
    <source>
        <dbReference type="Proteomes" id="UP000270094"/>
    </source>
</evidence>
<feature type="coiled-coil region" evidence="1">
    <location>
        <begin position="99"/>
        <end position="130"/>
    </location>
</feature>
<protein>
    <submittedName>
        <fullName evidence="3">Uncharacterized protein</fullName>
    </submittedName>
</protein>
<dbReference type="Proteomes" id="UP000270094">
    <property type="component" value="Unassembled WGS sequence"/>
</dbReference>
<feature type="region of interest" description="Disordered" evidence="2">
    <location>
        <begin position="160"/>
        <end position="190"/>
    </location>
</feature>
<dbReference type="EMBL" id="UYYB01019382">
    <property type="protein sequence ID" value="VDM71222.1"/>
    <property type="molecule type" value="Genomic_DNA"/>
</dbReference>
<gene>
    <name evidence="3" type="ORF">SVUK_LOCUS6220</name>
</gene>
<organism evidence="3 4">
    <name type="scientific">Strongylus vulgaris</name>
    <name type="common">Blood worm</name>
    <dbReference type="NCBI Taxonomy" id="40348"/>
    <lineage>
        <taxon>Eukaryota</taxon>
        <taxon>Metazoa</taxon>
        <taxon>Ecdysozoa</taxon>
        <taxon>Nematoda</taxon>
        <taxon>Chromadorea</taxon>
        <taxon>Rhabditida</taxon>
        <taxon>Rhabditina</taxon>
        <taxon>Rhabditomorpha</taxon>
        <taxon>Strongyloidea</taxon>
        <taxon>Strongylidae</taxon>
        <taxon>Strongylus</taxon>
    </lineage>
</organism>
<dbReference type="SUPFAM" id="SSF109755">
    <property type="entry name" value="PhoU-like"/>
    <property type="match status" value="1"/>
</dbReference>
<evidence type="ECO:0000256" key="2">
    <source>
        <dbReference type="SAM" id="MobiDB-lite"/>
    </source>
</evidence>
<name>A0A3P7KVL6_STRVU</name>
<reference evidence="3 4" key="1">
    <citation type="submission" date="2018-11" db="EMBL/GenBank/DDBJ databases">
        <authorList>
            <consortium name="Pathogen Informatics"/>
        </authorList>
    </citation>
    <scope>NUCLEOTIDE SEQUENCE [LARGE SCALE GENOMIC DNA]</scope>
</reference>
<keyword evidence="4" id="KW-1185">Reference proteome</keyword>
<accession>A0A3P7KVL6</accession>
<evidence type="ECO:0000313" key="3">
    <source>
        <dbReference type="EMBL" id="VDM71222.1"/>
    </source>
</evidence>